<evidence type="ECO:0000313" key="5">
    <source>
        <dbReference type="Proteomes" id="UP000278180"/>
    </source>
</evidence>
<protein>
    <submittedName>
        <fullName evidence="3">Uncharacterized protein</fullName>
    </submittedName>
</protein>
<dbReference type="RefSeq" id="WP_057453413.1">
    <property type="nucleotide sequence ID" value="NZ_RBTE01000454.1"/>
</dbReference>
<keyword evidence="1" id="KW-0175">Coiled coil</keyword>
<sequence length="277" mass="32901">MFKKYLKEMDLFISSTRAKLLMENEENKKFKKIEAQDIIYAANKVEIKYSDSIQFSIRDIVSSFSENEIRNLILILEPLALTKETQYKEIENNVLYVYRDSFFIENDNSSLLTFERNYLIHLSSAFIVHYSTAAVEIRDSEREAEPDEDPSYVDFWEKKLRSTYNIKLQDFDLIDAENHIEKFELSESTTSYFSFLKKKMKLVSKDRLVQETEKRIEAIDEEIKKYEMDIVETTALISRLQASSDIKNEYIEEIVEARKDSPSFYEKYLTKFKIKRG</sequence>
<proteinExistence type="predicted"/>
<gene>
    <name evidence="3" type="ORF">ALP51_00887</name>
    <name evidence="2" type="ORF">ALP70_02799</name>
</gene>
<evidence type="ECO:0000313" key="3">
    <source>
        <dbReference type="EMBL" id="RMT21956.1"/>
    </source>
</evidence>
<accession>A0A3M5JHD9</accession>
<dbReference type="AlphaFoldDB" id="A0A3M5JHD9"/>
<reference evidence="4 5" key="1">
    <citation type="submission" date="2018-08" db="EMBL/GenBank/DDBJ databases">
        <title>Recombination of ecologically and evolutionarily significant loci maintains genetic cohesion in the Pseudomonas syringae species complex.</title>
        <authorList>
            <person name="Dillon M."/>
            <person name="Thakur S."/>
            <person name="Almeida R.N.D."/>
            <person name="Weir B.S."/>
            <person name="Guttman D.S."/>
        </authorList>
    </citation>
    <scope>NUCLEOTIDE SEQUENCE [LARGE SCALE GENOMIC DNA]</scope>
    <source>
        <strain evidence="3 5">ICMP 13684</strain>
        <strain evidence="2 4">ICMP 13685</strain>
    </source>
</reference>
<dbReference type="Proteomes" id="UP000278180">
    <property type="component" value="Unassembled WGS sequence"/>
</dbReference>
<dbReference type="Proteomes" id="UP000269801">
    <property type="component" value="Unassembled WGS sequence"/>
</dbReference>
<comment type="caution">
    <text evidence="3">The sequence shown here is derived from an EMBL/GenBank/DDBJ whole genome shotgun (WGS) entry which is preliminary data.</text>
</comment>
<name>A0A3M5JHD9_PSESS</name>
<organism evidence="3 5">
    <name type="scientific">Pseudomonas savastanoi</name>
    <name type="common">Pseudomonas syringae pv. savastanoi</name>
    <dbReference type="NCBI Taxonomy" id="29438"/>
    <lineage>
        <taxon>Bacteria</taxon>
        <taxon>Pseudomonadati</taxon>
        <taxon>Pseudomonadota</taxon>
        <taxon>Gammaproteobacteria</taxon>
        <taxon>Pseudomonadales</taxon>
        <taxon>Pseudomonadaceae</taxon>
        <taxon>Pseudomonas</taxon>
    </lineage>
</organism>
<dbReference type="EMBL" id="RBTE01000454">
    <property type="protein sequence ID" value="RMT21956.1"/>
    <property type="molecule type" value="Genomic_DNA"/>
</dbReference>
<feature type="coiled-coil region" evidence="1">
    <location>
        <begin position="202"/>
        <end position="236"/>
    </location>
</feature>
<evidence type="ECO:0000313" key="4">
    <source>
        <dbReference type="Proteomes" id="UP000269801"/>
    </source>
</evidence>
<dbReference type="EMBL" id="RBSL01000097">
    <property type="protein sequence ID" value="RMS29777.1"/>
    <property type="molecule type" value="Genomic_DNA"/>
</dbReference>
<evidence type="ECO:0000313" key="2">
    <source>
        <dbReference type="EMBL" id="RMS29777.1"/>
    </source>
</evidence>
<evidence type="ECO:0000256" key="1">
    <source>
        <dbReference type="SAM" id="Coils"/>
    </source>
</evidence>